<dbReference type="SMART" id="SM00387">
    <property type="entry name" value="HATPase_c"/>
    <property type="match status" value="1"/>
</dbReference>
<evidence type="ECO:0000256" key="2">
    <source>
        <dbReference type="ARBA" id="ARBA00001968"/>
    </source>
</evidence>
<keyword evidence="8 16" id="KW-0418">Kinase</keyword>
<dbReference type="InterPro" id="IPR005467">
    <property type="entry name" value="His_kinase_dom"/>
</dbReference>
<feature type="region of interest" description="Disordered" evidence="12">
    <location>
        <begin position="496"/>
        <end position="519"/>
    </location>
</feature>
<dbReference type="RefSeq" id="WP_115921926.1">
    <property type="nucleotide sequence ID" value="NZ_QTUA01000001.1"/>
</dbReference>
<comment type="subcellular location">
    <subcellularLocation>
        <location evidence="3">Cell membrane</location>
    </subcellularLocation>
</comment>
<dbReference type="GO" id="GO:0005886">
    <property type="term" value="C:plasma membrane"/>
    <property type="evidence" value="ECO:0007669"/>
    <property type="project" value="UniProtKB-SubCell"/>
</dbReference>
<comment type="caution">
    <text evidence="16">The sequence shown here is derived from an EMBL/GenBank/DDBJ whole genome shotgun (WGS) entry which is preliminary data.</text>
</comment>
<keyword evidence="5" id="KW-0597">Phosphoprotein</keyword>
<reference evidence="16 17" key="1">
    <citation type="submission" date="2018-08" db="EMBL/GenBank/DDBJ databases">
        <title>Sequencing the genomes of 1000 actinobacteria strains.</title>
        <authorList>
            <person name="Klenk H.-P."/>
        </authorList>
    </citation>
    <scope>NUCLEOTIDE SEQUENCE [LARGE SCALE GENOMIC DNA]</scope>
    <source>
        <strain evidence="16 17">DSM 22967</strain>
    </source>
</reference>
<keyword evidence="7 13" id="KW-0812">Transmembrane</keyword>
<gene>
    <name evidence="16" type="ORF">DFJ65_0822</name>
</gene>
<keyword evidence="17" id="KW-1185">Reference proteome</keyword>
<dbReference type="EMBL" id="QTUA01000001">
    <property type="protein sequence ID" value="REF29844.1"/>
    <property type="molecule type" value="Genomic_DNA"/>
</dbReference>
<evidence type="ECO:0000259" key="14">
    <source>
        <dbReference type="PROSITE" id="PS50109"/>
    </source>
</evidence>
<dbReference type="InterPro" id="IPR050428">
    <property type="entry name" value="TCS_sensor_his_kinase"/>
</dbReference>
<evidence type="ECO:0000256" key="5">
    <source>
        <dbReference type="ARBA" id="ARBA00022553"/>
    </source>
</evidence>
<name>A0A3D9UV19_9MICO</name>
<evidence type="ECO:0000256" key="3">
    <source>
        <dbReference type="ARBA" id="ARBA00004236"/>
    </source>
</evidence>
<comment type="cofactor">
    <cofactor evidence="2">
        <name>a divalent metal cation</name>
        <dbReference type="ChEBI" id="CHEBI:60240"/>
    </cofactor>
</comment>
<evidence type="ECO:0000256" key="11">
    <source>
        <dbReference type="ARBA" id="ARBA00023136"/>
    </source>
</evidence>
<feature type="domain" description="Histidine kinase" evidence="14">
    <location>
        <begin position="286"/>
        <end position="500"/>
    </location>
</feature>
<evidence type="ECO:0000256" key="4">
    <source>
        <dbReference type="ARBA" id="ARBA00012438"/>
    </source>
</evidence>
<dbReference type="InterPro" id="IPR004358">
    <property type="entry name" value="Sig_transdc_His_kin-like_C"/>
</dbReference>
<dbReference type="SMART" id="SM00388">
    <property type="entry name" value="HisKA"/>
    <property type="match status" value="1"/>
</dbReference>
<evidence type="ECO:0000256" key="9">
    <source>
        <dbReference type="ARBA" id="ARBA00022989"/>
    </source>
</evidence>
<evidence type="ECO:0000256" key="7">
    <source>
        <dbReference type="ARBA" id="ARBA00022692"/>
    </source>
</evidence>
<evidence type="ECO:0000256" key="1">
    <source>
        <dbReference type="ARBA" id="ARBA00000085"/>
    </source>
</evidence>
<evidence type="ECO:0000256" key="10">
    <source>
        <dbReference type="ARBA" id="ARBA00023012"/>
    </source>
</evidence>
<dbReference type="Pfam" id="PF02518">
    <property type="entry name" value="HATPase_c"/>
    <property type="match status" value="1"/>
</dbReference>
<dbReference type="Proteomes" id="UP000256253">
    <property type="component" value="Unassembled WGS sequence"/>
</dbReference>
<dbReference type="Gene3D" id="6.10.340.10">
    <property type="match status" value="1"/>
</dbReference>
<accession>A0A3D9UV19</accession>
<dbReference type="CDD" id="cd00075">
    <property type="entry name" value="HATPase"/>
    <property type="match status" value="1"/>
</dbReference>
<dbReference type="CDD" id="cd00082">
    <property type="entry name" value="HisKA"/>
    <property type="match status" value="1"/>
</dbReference>
<keyword evidence="9 13" id="KW-1133">Transmembrane helix</keyword>
<evidence type="ECO:0000256" key="8">
    <source>
        <dbReference type="ARBA" id="ARBA00022777"/>
    </source>
</evidence>
<comment type="catalytic activity">
    <reaction evidence="1">
        <text>ATP + protein L-histidine = ADP + protein N-phospho-L-histidine.</text>
        <dbReference type="EC" id="2.7.13.3"/>
    </reaction>
</comment>
<dbReference type="InterPro" id="IPR036097">
    <property type="entry name" value="HisK_dim/P_sf"/>
</dbReference>
<evidence type="ECO:0000259" key="15">
    <source>
        <dbReference type="PROSITE" id="PS50885"/>
    </source>
</evidence>
<feature type="domain" description="HAMP" evidence="15">
    <location>
        <begin position="209"/>
        <end position="271"/>
    </location>
</feature>
<dbReference type="Gene3D" id="1.10.287.130">
    <property type="match status" value="1"/>
</dbReference>
<dbReference type="PROSITE" id="PS50109">
    <property type="entry name" value="HIS_KIN"/>
    <property type="match status" value="1"/>
</dbReference>
<feature type="compositionally biased region" description="Polar residues" evidence="12">
    <location>
        <begin position="509"/>
        <end position="519"/>
    </location>
</feature>
<dbReference type="GO" id="GO:0000155">
    <property type="term" value="F:phosphorelay sensor kinase activity"/>
    <property type="evidence" value="ECO:0007669"/>
    <property type="project" value="InterPro"/>
</dbReference>
<dbReference type="InterPro" id="IPR003660">
    <property type="entry name" value="HAMP_dom"/>
</dbReference>
<dbReference type="SMART" id="SM00304">
    <property type="entry name" value="HAMP"/>
    <property type="match status" value="1"/>
</dbReference>
<dbReference type="FunFam" id="1.10.287.130:FF:000001">
    <property type="entry name" value="Two-component sensor histidine kinase"/>
    <property type="match status" value="1"/>
</dbReference>
<feature type="compositionally biased region" description="Basic and acidic residues" evidence="12">
    <location>
        <begin position="499"/>
        <end position="508"/>
    </location>
</feature>
<dbReference type="EC" id="2.7.13.3" evidence="4"/>
<dbReference type="InterPro" id="IPR003661">
    <property type="entry name" value="HisK_dim/P_dom"/>
</dbReference>
<dbReference type="InterPro" id="IPR036890">
    <property type="entry name" value="HATPase_C_sf"/>
</dbReference>
<dbReference type="PANTHER" id="PTHR45436">
    <property type="entry name" value="SENSOR HISTIDINE KINASE YKOH"/>
    <property type="match status" value="1"/>
</dbReference>
<evidence type="ECO:0000256" key="12">
    <source>
        <dbReference type="SAM" id="MobiDB-lite"/>
    </source>
</evidence>
<keyword evidence="10" id="KW-0902">Two-component regulatory system</keyword>
<dbReference type="Pfam" id="PF00512">
    <property type="entry name" value="HisKA"/>
    <property type="match status" value="1"/>
</dbReference>
<dbReference type="OrthoDB" id="9786919at2"/>
<dbReference type="InterPro" id="IPR003594">
    <property type="entry name" value="HATPase_dom"/>
</dbReference>
<evidence type="ECO:0000256" key="13">
    <source>
        <dbReference type="SAM" id="Phobius"/>
    </source>
</evidence>
<evidence type="ECO:0000256" key="6">
    <source>
        <dbReference type="ARBA" id="ARBA00022679"/>
    </source>
</evidence>
<evidence type="ECO:0000313" key="17">
    <source>
        <dbReference type="Proteomes" id="UP000256253"/>
    </source>
</evidence>
<dbReference type="SUPFAM" id="SSF55874">
    <property type="entry name" value="ATPase domain of HSP90 chaperone/DNA topoisomerase II/histidine kinase"/>
    <property type="match status" value="1"/>
</dbReference>
<sequence length="519" mass="55180">MTLLQPRSWTLRTKLVASVLALFFLVTAAVGALTVWQLDRTLTEQIDQQLVASRSALAGSDGDGPGGPTGSVAGGSNLQLQIYTGTSSPTELSDMRTGETEKTAWIVTPRGRTQLTDAQVSQLAAAGLGQNPRTMHLTGAGDYRLIAVRHTAQFRSTSPGGRVVVDVVDIIGLPLQPVRENVTKTALSVALLSGAGVLVVGMASAFLIRRNLAPLRRVAGTATKVSKLQLATGEVDIADRVDERDTDPRTEVGQVGHALNNLLDHMGQALSARQASETRVRQFVADASHELRTPLASIRGYAELSRREQEPVPQGVTHALGRIESEATRMTTLVEDLLLLARLDSGRPLDRAPVDLSMLLIEQVSDAHAAGPDHVWSLDLPPDAVEVEGDEARLRQVIINLLANARRHTPEGTRVTAGARDLGDHVELTVTDDGPGIAPDLVPNIFQRFTRGDEARTRTEGSTGLGLSIVDAVVGSHGGTVTVASRPGHTVFTIALPKGRGDDAEQHPTDTTSEPALHS</sequence>
<dbReference type="FunFam" id="3.30.565.10:FF:000006">
    <property type="entry name" value="Sensor histidine kinase WalK"/>
    <property type="match status" value="1"/>
</dbReference>
<protein>
    <recommendedName>
        <fullName evidence="4">histidine kinase</fullName>
        <ecNumber evidence="4">2.7.13.3</ecNumber>
    </recommendedName>
</protein>
<keyword evidence="6" id="KW-0808">Transferase</keyword>
<proteinExistence type="predicted"/>
<feature type="transmembrane region" description="Helical" evidence="13">
    <location>
        <begin position="186"/>
        <end position="208"/>
    </location>
</feature>
<dbReference type="PRINTS" id="PR00344">
    <property type="entry name" value="BCTRLSENSOR"/>
</dbReference>
<dbReference type="PROSITE" id="PS50885">
    <property type="entry name" value="HAMP"/>
    <property type="match status" value="1"/>
</dbReference>
<evidence type="ECO:0000313" key="16">
    <source>
        <dbReference type="EMBL" id="REF29844.1"/>
    </source>
</evidence>
<dbReference type="AlphaFoldDB" id="A0A3D9UV19"/>
<dbReference type="Gene3D" id="3.30.565.10">
    <property type="entry name" value="Histidine kinase-like ATPase, C-terminal domain"/>
    <property type="match status" value="1"/>
</dbReference>
<dbReference type="SUPFAM" id="SSF47384">
    <property type="entry name" value="Homodimeric domain of signal transducing histidine kinase"/>
    <property type="match status" value="1"/>
</dbReference>
<organism evidence="16 17">
    <name type="scientific">Calidifontibacter indicus</name>
    <dbReference type="NCBI Taxonomy" id="419650"/>
    <lineage>
        <taxon>Bacteria</taxon>
        <taxon>Bacillati</taxon>
        <taxon>Actinomycetota</taxon>
        <taxon>Actinomycetes</taxon>
        <taxon>Micrococcales</taxon>
        <taxon>Dermacoccaceae</taxon>
        <taxon>Calidifontibacter</taxon>
    </lineage>
</organism>
<keyword evidence="11 13" id="KW-0472">Membrane</keyword>
<dbReference type="PANTHER" id="PTHR45436:SF5">
    <property type="entry name" value="SENSOR HISTIDINE KINASE TRCS"/>
    <property type="match status" value="1"/>
</dbReference>
<dbReference type="GO" id="GO:0005509">
    <property type="term" value="F:calcium ion binding"/>
    <property type="evidence" value="ECO:0007669"/>
    <property type="project" value="UniProtKB-ARBA"/>
</dbReference>